<accession>A0AAW1SC75</accession>
<evidence type="ECO:0000256" key="7">
    <source>
        <dbReference type="ARBA" id="ARBA00023136"/>
    </source>
</evidence>
<evidence type="ECO:0000256" key="1">
    <source>
        <dbReference type="ARBA" id="ARBA00009063"/>
    </source>
</evidence>
<comment type="caution">
    <text evidence="12">The sequence shown here is derived from an EMBL/GenBank/DDBJ whole genome shotgun (WGS) entry which is preliminary data.</text>
</comment>
<dbReference type="InterPro" id="IPR015260">
    <property type="entry name" value="Syntaxin-6/10/61_N"/>
</dbReference>
<keyword evidence="2" id="KW-0813">Transport</keyword>
<dbReference type="Pfam" id="PF05739">
    <property type="entry name" value="SNARE"/>
    <property type="match status" value="1"/>
</dbReference>
<dbReference type="Proteomes" id="UP001445335">
    <property type="component" value="Unassembled WGS sequence"/>
</dbReference>
<dbReference type="GO" id="GO:0005802">
    <property type="term" value="C:trans-Golgi network"/>
    <property type="evidence" value="ECO:0007669"/>
    <property type="project" value="UniProtKB-ARBA"/>
</dbReference>
<dbReference type="PANTHER" id="PTHR12791">
    <property type="entry name" value="GOLGI SNARE BET1-RELATED"/>
    <property type="match status" value="1"/>
</dbReference>
<evidence type="ECO:0000256" key="5">
    <source>
        <dbReference type="ARBA" id="ARBA00022989"/>
    </source>
</evidence>
<organism evidence="12 13">
    <name type="scientific">Elliptochloris bilobata</name>
    <dbReference type="NCBI Taxonomy" id="381761"/>
    <lineage>
        <taxon>Eukaryota</taxon>
        <taxon>Viridiplantae</taxon>
        <taxon>Chlorophyta</taxon>
        <taxon>core chlorophytes</taxon>
        <taxon>Trebouxiophyceae</taxon>
        <taxon>Trebouxiophyceae incertae sedis</taxon>
        <taxon>Elliptochloris clade</taxon>
        <taxon>Elliptochloris</taxon>
    </lineage>
</organism>
<dbReference type="AlphaFoldDB" id="A0AAW1SC75"/>
<evidence type="ECO:0000313" key="12">
    <source>
        <dbReference type="EMBL" id="KAK9844080.1"/>
    </source>
</evidence>
<comment type="similarity">
    <text evidence="1">Belongs to the syntaxin family.</text>
</comment>
<reference evidence="12 13" key="1">
    <citation type="journal article" date="2024" name="Nat. Commun.">
        <title>Phylogenomics reveals the evolutionary origins of lichenization in chlorophyte algae.</title>
        <authorList>
            <person name="Puginier C."/>
            <person name="Libourel C."/>
            <person name="Otte J."/>
            <person name="Skaloud P."/>
            <person name="Haon M."/>
            <person name="Grisel S."/>
            <person name="Petersen M."/>
            <person name="Berrin J.G."/>
            <person name="Delaux P.M."/>
            <person name="Dal Grande F."/>
            <person name="Keller J."/>
        </authorList>
    </citation>
    <scope>NUCLEOTIDE SEQUENCE [LARGE SCALE GENOMIC DNA]</scope>
    <source>
        <strain evidence="12 13">SAG 245.80</strain>
    </source>
</reference>
<keyword evidence="3 10" id="KW-0812">Transmembrane</keyword>
<evidence type="ECO:0000256" key="4">
    <source>
        <dbReference type="ARBA" id="ARBA00022927"/>
    </source>
</evidence>
<proteinExistence type="inferred from homology"/>
<dbReference type="GO" id="GO:0006886">
    <property type="term" value="P:intracellular protein transport"/>
    <property type="evidence" value="ECO:0007669"/>
    <property type="project" value="InterPro"/>
</dbReference>
<dbReference type="PROSITE" id="PS50192">
    <property type="entry name" value="T_SNARE"/>
    <property type="match status" value="1"/>
</dbReference>
<dbReference type="GO" id="GO:0005484">
    <property type="term" value="F:SNAP receptor activity"/>
    <property type="evidence" value="ECO:0007669"/>
    <property type="project" value="InterPro"/>
</dbReference>
<evidence type="ECO:0000256" key="2">
    <source>
        <dbReference type="ARBA" id="ARBA00022448"/>
    </source>
</evidence>
<dbReference type="Gene3D" id="1.20.5.110">
    <property type="match status" value="1"/>
</dbReference>
<evidence type="ECO:0000313" key="13">
    <source>
        <dbReference type="Proteomes" id="UP001445335"/>
    </source>
</evidence>
<dbReference type="CDD" id="cd15841">
    <property type="entry name" value="SNARE_Qc"/>
    <property type="match status" value="1"/>
</dbReference>
<name>A0AAW1SC75_9CHLO</name>
<dbReference type="GO" id="GO:0048193">
    <property type="term" value="P:Golgi vesicle transport"/>
    <property type="evidence" value="ECO:0007669"/>
    <property type="project" value="InterPro"/>
</dbReference>
<dbReference type="InterPro" id="IPR006012">
    <property type="entry name" value="Syntaxin/epimorphin_CS"/>
</dbReference>
<dbReference type="InterPro" id="IPR000727">
    <property type="entry name" value="T_SNARE_dom"/>
</dbReference>
<comment type="subcellular location">
    <subcellularLocation>
        <location evidence="8">Golgi apparatus</location>
        <location evidence="8">trans-Golgi network membrane</location>
        <topology evidence="8">Single-pass type IV membrane protein</topology>
    </subcellularLocation>
</comment>
<evidence type="ECO:0000259" key="11">
    <source>
        <dbReference type="PROSITE" id="PS50192"/>
    </source>
</evidence>
<sequence>MAKPSQDPFYLVKDDIQSSMEKAQGQFTRWQQLSKVNPERKRLEGEIDDECRSIAWQVDEMEKAVDVAEKNMARFGLSHQEISSRRKWVLQTRRQCEGVTAALEAANKPGARVAEPVTPTSKLHAAALQDNDRFLAAEGDQQQLLLRRQDDELDQLGRHVERIGQVGLQIHEELEVQGAMLTELDEDVEGAQSRLAAAQKKMAGVLKRMGMRGQLCIVGVLLLLLVVLVAILFN</sequence>
<keyword evidence="5 10" id="KW-1133">Transmembrane helix</keyword>
<dbReference type="Pfam" id="PF09177">
    <property type="entry name" value="STX6_10_61_N"/>
    <property type="match status" value="1"/>
</dbReference>
<evidence type="ECO:0000256" key="6">
    <source>
        <dbReference type="ARBA" id="ARBA00023034"/>
    </source>
</evidence>
<dbReference type="InterPro" id="IPR010989">
    <property type="entry name" value="SNARE"/>
</dbReference>
<dbReference type="SUPFAM" id="SSF47661">
    <property type="entry name" value="t-snare proteins"/>
    <property type="match status" value="1"/>
</dbReference>
<evidence type="ECO:0000256" key="9">
    <source>
        <dbReference type="SAM" id="Coils"/>
    </source>
</evidence>
<keyword evidence="9" id="KW-0175">Coiled coil</keyword>
<keyword evidence="7 10" id="KW-0472">Membrane</keyword>
<keyword evidence="13" id="KW-1185">Reference proteome</keyword>
<keyword evidence="4" id="KW-0653">Protein transport</keyword>
<feature type="domain" description="T-SNARE coiled-coil homology" evidence="11">
    <location>
        <begin position="143"/>
        <end position="205"/>
    </location>
</feature>
<evidence type="ECO:0000256" key="8">
    <source>
        <dbReference type="ARBA" id="ARBA00037801"/>
    </source>
</evidence>
<feature type="coiled-coil region" evidence="9">
    <location>
        <begin position="181"/>
        <end position="208"/>
    </location>
</feature>
<keyword evidence="6" id="KW-0333">Golgi apparatus</keyword>
<dbReference type="SUPFAM" id="SSF58038">
    <property type="entry name" value="SNARE fusion complex"/>
    <property type="match status" value="1"/>
</dbReference>
<gene>
    <name evidence="12" type="ORF">WJX81_004072</name>
</gene>
<dbReference type="SMART" id="SM00397">
    <property type="entry name" value="t_SNARE"/>
    <property type="match status" value="1"/>
</dbReference>
<dbReference type="Gene3D" id="1.20.58.90">
    <property type="match status" value="1"/>
</dbReference>
<dbReference type="GO" id="GO:0031090">
    <property type="term" value="C:organelle membrane"/>
    <property type="evidence" value="ECO:0007669"/>
    <property type="project" value="UniProtKB-ARBA"/>
</dbReference>
<feature type="transmembrane region" description="Helical" evidence="10">
    <location>
        <begin position="215"/>
        <end position="233"/>
    </location>
</feature>
<evidence type="ECO:0000256" key="10">
    <source>
        <dbReference type="SAM" id="Phobius"/>
    </source>
</evidence>
<dbReference type="EMBL" id="JALJOU010000004">
    <property type="protein sequence ID" value="KAK9844080.1"/>
    <property type="molecule type" value="Genomic_DNA"/>
</dbReference>
<evidence type="ECO:0000256" key="3">
    <source>
        <dbReference type="ARBA" id="ARBA00022692"/>
    </source>
</evidence>
<dbReference type="FunFam" id="1.20.58.90:FF:000004">
    <property type="entry name" value="Syntaxin 10"/>
    <property type="match status" value="1"/>
</dbReference>
<dbReference type="PROSITE" id="PS00914">
    <property type="entry name" value="SYNTAXIN"/>
    <property type="match status" value="1"/>
</dbReference>
<dbReference type="CDD" id="cd21445">
    <property type="entry name" value="SNARE_NTD_AtSYP61-like"/>
    <property type="match status" value="1"/>
</dbReference>
<protein>
    <recommendedName>
        <fullName evidence="11">t-SNARE coiled-coil homology domain-containing protein</fullName>
    </recommendedName>
</protein>